<dbReference type="SUPFAM" id="SSF53850">
    <property type="entry name" value="Periplasmic binding protein-like II"/>
    <property type="match status" value="1"/>
</dbReference>
<dbReference type="Pfam" id="PF01547">
    <property type="entry name" value="SBP_bac_1"/>
    <property type="match status" value="1"/>
</dbReference>
<evidence type="ECO:0000256" key="1">
    <source>
        <dbReference type="ARBA" id="ARBA00008520"/>
    </source>
</evidence>
<dbReference type="EMBL" id="CP146256">
    <property type="protein sequence ID" value="XAH72879.1"/>
    <property type="molecule type" value="Genomic_DNA"/>
</dbReference>
<dbReference type="PROSITE" id="PS51257">
    <property type="entry name" value="PROKAR_LIPOPROTEIN"/>
    <property type="match status" value="1"/>
</dbReference>
<evidence type="ECO:0000256" key="2">
    <source>
        <dbReference type="ARBA" id="ARBA00022448"/>
    </source>
</evidence>
<sequence>MKKKLVSMMLLLAMTLTACGNGGENTSAGSKAGEAEETASVEDVSSETAPAKEVELNIMMSFPQYMDQWEDYCDQFEAKMLAEENVKVTINLEMPSADQYDSILQARLTGDDTPDLFTIQANNIQTYANAGYLTDLTNEESIAKVYDNVKETVTVDGKVMGVPIESTAWSVLYNKQMFEDAGVTPPETLDELKAVCVALQEKGYTPFLLAFQEQWVPQLMTAVTLGGKTTGELPDWLERMYKDEASYEEVREIFDVINLIMENGTKRAMEEGAEVGAADFANGAAAMFVQGTWSANTIMTTNPDMQLGVFALPVNNNPECTRINLATSTVLGVYANGLEKELALKFANYVLDDNDSSALFQACGFNPISSIHAFETASWVQDAYKYVEEGRSYQDLVLPSSVTDEQGRLLQELYVGSVDVDGIIERLDGAFKEANELSK</sequence>
<evidence type="ECO:0000313" key="5">
    <source>
        <dbReference type="EMBL" id="XAH72879.1"/>
    </source>
</evidence>
<keyword evidence="2" id="KW-0813">Transport</keyword>
<dbReference type="InterPro" id="IPR006059">
    <property type="entry name" value="SBP"/>
</dbReference>
<feature type="chain" id="PRO_5045428308" evidence="4">
    <location>
        <begin position="21"/>
        <end position="439"/>
    </location>
</feature>
<gene>
    <name evidence="5" type="ORF">V6984_15395</name>
</gene>
<feature type="signal peptide" evidence="4">
    <location>
        <begin position="1"/>
        <end position="20"/>
    </location>
</feature>
<proteinExistence type="inferred from homology"/>
<keyword evidence="6" id="KW-1185">Reference proteome</keyword>
<reference evidence="5 6" key="1">
    <citation type="submission" date="2024-02" db="EMBL/GenBank/DDBJ databases">
        <title>Bacterial strain from lacustrine sediment.</title>
        <authorList>
            <person name="Petit C."/>
            <person name="Fadhlaoui K."/>
        </authorList>
    </citation>
    <scope>NUCLEOTIDE SEQUENCE [LARGE SCALE GENOMIC DNA]</scope>
    <source>
        <strain evidence="5 6">IPX-CK</strain>
    </source>
</reference>
<evidence type="ECO:0000313" key="6">
    <source>
        <dbReference type="Proteomes" id="UP001451571"/>
    </source>
</evidence>
<evidence type="ECO:0000256" key="4">
    <source>
        <dbReference type="SAM" id="SignalP"/>
    </source>
</evidence>
<dbReference type="InterPro" id="IPR050490">
    <property type="entry name" value="Bact_solute-bd_prot1"/>
</dbReference>
<dbReference type="Gene3D" id="3.40.190.10">
    <property type="entry name" value="Periplasmic binding protein-like II"/>
    <property type="match status" value="2"/>
</dbReference>
<dbReference type="PANTHER" id="PTHR43649:SF29">
    <property type="entry name" value="OSMOPROTECTIVE COMPOUNDS-BINDING PROTEIN GGTB"/>
    <property type="match status" value="1"/>
</dbReference>
<dbReference type="RefSeq" id="WP_342756492.1">
    <property type="nucleotide sequence ID" value="NZ_CP146256.1"/>
</dbReference>
<organism evidence="5 6">
    <name type="scientific">Kineothrix sedimenti</name>
    <dbReference type="NCBI Taxonomy" id="3123317"/>
    <lineage>
        <taxon>Bacteria</taxon>
        <taxon>Bacillati</taxon>
        <taxon>Bacillota</taxon>
        <taxon>Clostridia</taxon>
        <taxon>Lachnospirales</taxon>
        <taxon>Lachnospiraceae</taxon>
        <taxon>Kineothrix</taxon>
    </lineage>
</organism>
<protein>
    <submittedName>
        <fullName evidence="5">Extracellular solute-binding protein</fullName>
    </submittedName>
</protein>
<evidence type="ECO:0000256" key="3">
    <source>
        <dbReference type="SAM" id="MobiDB-lite"/>
    </source>
</evidence>
<accession>A0ABZ3ERN6</accession>
<name>A0ABZ3ERN6_9FIRM</name>
<feature type="region of interest" description="Disordered" evidence="3">
    <location>
        <begin position="23"/>
        <end position="48"/>
    </location>
</feature>
<comment type="similarity">
    <text evidence="1">Belongs to the bacterial solute-binding protein 1 family.</text>
</comment>
<dbReference type="PANTHER" id="PTHR43649">
    <property type="entry name" value="ARABINOSE-BINDING PROTEIN-RELATED"/>
    <property type="match status" value="1"/>
</dbReference>
<keyword evidence="4" id="KW-0732">Signal</keyword>
<dbReference type="Proteomes" id="UP001451571">
    <property type="component" value="Chromosome"/>
</dbReference>